<evidence type="ECO:0000313" key="2">
    <source>
        <dbReference type="EMBL" id="OAP57957.1"/>
    </source>
</evidence>
<dbReference type="EMBL" id="LVYI01000006">
    <property type="protein sequence ID" value="OAP57957.1"/>
    <property type="molecule type" value="Genomic_DNA"/>
</dbReference>
<comment type="caution">
    <text evidence="2">The sequence shown here is derived from an EMBL/GenBank/DDBJ whole genome shotgun (WGS) entry which is preliminary data.</text>
</comment>
<name>A0A178ZDV4_9EURO</name>
<dbReference type="Proteomes" id="UP000078343">
    <property type="component" value="Unassembled WGS sequence"/>
</dbReference>
<evidence type="ECO:0000313" key="3">
    <source>
        <dbReference type="Proteomes" id="UP000078343"/>
    </source>
</evidence>
<sequence length="417" mass="46121">MSRLGGRDLIPLHPSGLVYGGGGGVIYGDDDDVYPPPTPHPPGVLIRQPTVVRRTSRDIPLPDSWPYPPTPYSLQTRFPEPPRGSVPHKQTMKFTPWILNLTSETHKCADLNLFRLPRPVARGSLLGGSGGSSARNDRGAIRLGHRQQGHQDPEGRRRGTVVLPIQPGPKRRIEFDISVMTLSDVLYTPGAQYSELSWKVLARQGFTRHVLHHDHMHDVTEQYVARHSPPTSVEIGWQGIRRVEPLPLPLLTAAAPPGFPFPFPSPSSNFHPPRPPLTPTHRPPPRSRYPDPRGPGPGPINRCGRLDKESSVIRHRGVPDVDILWVGYDKFIDPCHLHVHMTAAAMVDVRLWSWGVEMGVVGKSAGFRGWVDWIEGSDPDGNGRGTSADNREANDEEDLFRKIVQGGLRAGEELGII</sequence>
<protein>
    <submittedName>
        <fullName evidence="2">Uncharacterized protein</fullName>
    </submittedName>
</protein>
<accession>A0A178ZDV4</accession>
<dbReference type="AlphaFoldDB" id="A0A178ZDV4"/>
<dbReference type="OrthoDB" id="4153763at2759"/>
<feature type="compositionally biased region" description="Pro residues" evidence="1">
    <location>
        <begin position="272"/>
        <end position="282"/>
    </location>
</feature>
<reference evidence="2 3" key="1">
    <citation type="submission" date="2016-04" db="EMBL/GenBank/DDBJ databases">
        <title>Draft genome of Fonsecaea erecta CBS 125763.</title>
        <authorList>
            <person name="Weiss V.A."/>
            <person name="Vicente V.A."/>
            <person name="Raittz R.T."/>
            <person name="Moreno L.F."/>
            <person name="De Souza E.M."/>
            <person name="Pedrosa F.O."/>
            <person name="Steffens M.B."/>
            <person name="Faoro H."/>
            <person name="Tadra-Sfeir M.Z."/>
            <person name="Najafzadeh M.J."/>
            <person name="Felipe M.S."/>
            <person name="Teixeira M."/>
            <person name="Sun J."/>
            <person name="Xi L."/>
            <person name="Gomes R."/>
            <person name="De Azevedo C.M."/>
            <person name="Salgado C.G."/>
            <person name="Da Silva M.B."/>
            <person name="Nascimento M.F."/>
            <person name="Queiroz-Telles F."/>
            <person name="Attili D.S."/>
            <person name="Gorbushina A."/>
        </authorList>
    </citation>
    <scope>NUCLEOTIDE SEQUENCE [LARGE SCALE GENOMIC DNA]</scope>
    <source>
        <strain evidence="2 3">CBS 125763</strain>
    </source>
</reference>
<organism evidence="2 3">
    <name type="scientific">Fonsecaea erecta</name>
    <dbReference type="NCBI Taxonomy" id="1367422"/>
    <lineage>
        <taxon>Eukaryota</taxon>
        <taxon>Fungi</taxon>
        <taxon>Dikarya</taxon>
        <taxon>Ascomycota</taxon>
        <taxon>Pezizomycotina</taxon>
        <taxon>Eurotiomycetes</taxon>
        <taxon>Chaetothyriomycetidae</taxon>
        <taxon>Chaetothyriales</taxon>
        <taxon>Herpotrichiellaceae</taxon>
        <taxon>Fonsecaea</taxon>
    </lineage>
</organism>
<keyword evidence="3" id="KW-1185">Reference proteome</keyword>
<dbReference type="RefSeq" id="XP_018691324.1">
    <property type="nucleotide sequence ID" value="XM_018838556.1"/>
</dbReference>
<evidence type="ECO:0000256" key="1">
    <source>
        <dbReference type="SAM" id="MobiDB-lite"/>
    </source>
</evidence>
<proteinExistence type="predicted"/>
<dbReference type="GeneID" id="30011215"/>
<gene>
    <name evidence="2" type="ORF">AYL99_07047</name>
</gene>
<feature type="region of interest" description="Disordered" evidence="1">
    <location>
        <begin position="262"/>
        <end position="305"/>
    </location>
</feature>